<evidence type="ECO:0000256" key="15">
    <source>
        <dbReference type="ARBA" id="ARBA00040883"/>
    </source>
</evidence>
<dbReference type="InterPro" id="IPR004619">
    <property type="entry name" value="Type_III_PanK"/>
</dbReference>
<keyword evidence="18" id="KW-1185">Reference proteome</keyword>
<dbReference type="OrthoDB" id="9804707at2"/>
<name>A0A1M7SL69_9BACT</name>
<evidence type="ECO:0000256" key="11">
    <source>
        <dbReference type="ARBA" id="ARBA00022840"/>
    </source>
</evidence>
<keyword evidence="9 16" id="KW-0547">Nucleotide-binding</keyword>
<dbReference type="GO" id="GO:0046872">
    <property type="term" value="F:metal ion binding"/>
    <property type="evidence" value="ECO:0007669"/>
    <property type="project" value="UniProtKB-KW"/>
</dbReference>
<protein>
    <recommendedName>
        <fullName evidence="15 16">Type III pantothenate kinase</fullName>
        <ecNumber evidence="6 16">2.7.1.33</ecNumber>
    </recommendedName>
    <alternativeName>
        <fullName evidence="16">PanK-III</fullName>
    </alternativeName>
    <alternativeName>
        <fullName evidence="16">Pantothenic acid kinase</fullName>
    </alternativeName>
</protein>
<feature type="binding site" evidence="16">
    <location>
        <begin position="110"/>
        <end position="113"/>
    </location>
    <ligand>
        <name>substrate</name>
    </ligand>
</feature>
<comment type="subunit">
    <text evidence="5 16">Homodimer.</text>
</comment>
<dbReference type="GO" id="GO:0005524">
    <property type="term" value="F:ATP binding"/>
    <property type="evidence" value="ECO:0007669"/>
    <property type="project" value="UniProtKB-UniRule"/>
</dbReference>
<keyword evidence="16" id="KW-0479">Metal-binding</keyword>
<evidence type="ECO:0000256" key="16">
    <source>
        <dbReference type="HAMAP-Rule" id="MF_01274"/>
    </source>
</evidence>
<dbReference type="EC" id="2.7.1.33" evidence="6 16"/>
<dbReference type="AlphaFoldDB" id="A0A1M7SL69"/>
<evidence type="ECO:0000256" key="9">
    <source>
        <dbReference type="ARBA" id="ARBA00022741"/>
    </source>
</evidence>
<evidence type="ECO:0000256" key="7">
    <source>
        <dbReference type="ARBA" id="ARBA00022490"/>
    </source>
</evidence>
<keyword evidence="10 16" id="KW-0418">Kinase</keyword>
<feature type="binding site" evidence="16">
    <location>
        <position position="137"/>
    </location>
    <ligand>
        <name>ATP</name>
        <dbReference type="ChEBI" id="CHEBI:30616"/>
    </ligand>
</feature>
<evidence type="ECO:0000256" key="4">
    <source>
        <dbReference type="ARBA" id="ARBA00005225"/>
    </source>
</evidence>
<keyword evidence="8 16" id="KW-0808">Transferase</keyword>
<keyword evidence="7 16" id="KW-0963">Cytoplasm</keyword>
<evidence type="ECO:0000256" key="14">
    <source>
        <dbReference type="ARBA" id="ARBA00038036"/>
    </source>
</evidence>
<evidence type="ECO:0000256" key="13">
    <source>
        <dbReference type="ARBA" id="ARBA00022993"/>
    </source>
</evidence>
<dbReference type="STRING" id="1121455.SAMN02745728_00978"/>
<evidence type="ECO:0000313" key="18">
    <source>
        <dbReference type="Proteomes" id="UP000186469"/>
    </source>
</evidence>
<evidence type="ECO:0000256" key="10">
    <source>
        <dbReference type="ARBA" id="ARBA00022777"/>
    </source>
</evidence>
<dbReference type="EMBL" id="FRDI01000004">
    <property type="protein sequence ID" value="SHN59190.1"/>
    <property type="molecule type" value="Genomic_DNA"/>
</dbReference>
<comment type="subcellular location">
    <subcellularLocation>
        <location evidence="3 16">Cytoplasm</location>
    </subcellularLocation>
</comment>
<organism evidence="17 18">
    <name type="scientific">Desulfovibrio litoralis DSM 11393</name>
    <dbReference type="NCBI Taxonomy" id="1121455"/>
    <lineage>
        <taxon>Bacteria</taxon>
        <taxon>Pseudomonadati</taxon>
        <taxon>Thermodesulfobacteriota</taxon>
        <taxon>Desulfovibrionia</taxon>
        <taxon>Desulfovibrionales</taxon>
        <taxon>Desulfovibrionaceae</taxon>
        <taxon>Desulfovibrio</taxon>
    </lineage>
</organism>
<dbReference type="Gene3D" id="3.30.420.40">
    <property type="match status" value="2"/>
</dbReference>
<comment type="similarity">
    <text evidence="14 16">Belongs to the type III pantothenate kinase family.</text>
</comment>
<dbReference type="NCBIfam" id="TIGR00671">
    <property type="entry name" value="baf"/>
    <property type="match status" value="1"/>
</dbReference>
<evidence type="ECO:0000256" key="3">
    <source>
        <dbReference type="ARBA" id="ARBA00004496"/>
    </source>
</evidence>
<evidence type="ECO:0000256" key="1">
    <source>
        <dbReference type="ARBA" id="ARBA00001206"/>
    </source>
</evidence>
<dbReference type="GO" id="GO:0015937">
    <property type="term" value="P:coenzyme A biosynthetic process"/>
    <property type="evidence" value="ECO:0007669"/>
    <property type="project" value="UniProtKB-UniRule"/>
</dbReference>
<feature type="binding site" evidence="16">
    <location>
        <position position="103"/>
    </location>
    <ligand>
        <name>substrate</name>
    </ligand>
</feature>
<keyword evidence="13 16" id="KW-0173">Coenzyme A biosynthesis</keyword>
<evidence type="ECO:0000256" key="5">
    <source>
        <dbReference type="ARBA" id="ARBA00011738"/>
    </source>
</evidence>
<evidence type="ECO:0000256" key="8">
    <source>
        <dbReference type="ARBA" id="ARBA00022679"/>
    </source>
</evidence>
<dbReference type="PANTHER" id="PTHR34265:SF1">
    <property type="entry name" value="TYPE III PANTOTHENATE KINASE"/>
    <property type="match status" value="1"/>
</dbReference>
<dbReference type="Proteomes" id="UP000186469">
    <property type="component" value="Unassembled WGS sequence"/>
</dbReference>
<dbReference type="InterPro" id="IPR043129">
    <property type="entry name" value="ATPase_NBD"/>
</dbReference>
<feature type="binding site" evidence="16">
    <location>
        <begin position="9"/>
        <end position="16"/>
    </location>
    <ligand>
        <name>ATP</name>
        <dbReference type="ChEBI" id="CHEBI:30616"/>
    </ligand>
</feature>
<proteinExistence type="inferred from homology"/>
<feature type="binding site" evidence="16">
    <location>
        <position position="190"/>
    </location>
    <ligand>
        <name>substrate</name>
    </ligand>
</feature>
<evidence type="ECO:0000256" key="2">
    <source>
        <dbReference type="ARBA" id="ARBA00001958"/>
    </source>
</evidence>
<feature type="active site" description="Proton acceptor" evidence="16">
    <location>
        <position position="112"/>
    </location>
</feature>
<dbReference type="GO" id="GO:0005737">
    <property type="term" value="C:cytoplasm"/>
    <property type="evidence" value="ECO:0007669"/>
    <property type="project" value="UniProtKB-SubCell"/>
</dbReference>
<dbReference type="SUPFAM" id="SSF53067">
    <property type="entry name" value="Actin-like ATPase domain"/>
    <property type="match status" value="2"/>
</dbReference>
<keyword evidence="12 16" id="KW-0630">Potassium</keyword>
<dbReference type="RefSeq" id="WP_072696682.1">
    <property type="nucleotide sequence ID" value="NZ_FRDI01000004.1"/>
</dbReference>
<keyword evidence="11 16" id="KW-0067">ATP-binding</keyword>
<comment type="function">
    <text evidence="16">Catalyzes the phosphorylation of pantothenate (Pan), the first step in CoA biosynthesis.</text>
</comment>
<dbReference type="PANTHER" id="PTHR34265">
    <property type="entry name" value="TYPE III PANTOTHENATE KINASE"/>
    <property type="match status" value="1"/>
</dbReference>
<gene>
    <name evidence="16" type="primary">coaX</name>
    <name evidence="17" type="ORF">SAMN02745728_00978</name>
</gene>
<comment type="cofactor">
    <cofactor evidence="16">
        <name>NH4(+)</name>
        <dbReference type="ChEBI" id="CHEBI:28938"/>
    </cofactor>
    <cofactor evidence="16">
        <name>K(+)</name>
        <dbReference type="ChEBI" id="CHEBI:29103"/>
    </cofactor>
    <text evidence="16">A monovalent cation. Ammonium or potassium.</text>
</comment>
<comment type="catalytic activity">
    <reaction evidence="1 16">
        <text>(R)-pantothenate + ATP = (R)-4'-phosphopantothenate + ADP + H(+)</text>
        <dbReference type="Rhea" id="RHEA:16373"/>
        <dbReference type="ChEBI" id="CHEBI:10986"/>
        <dbReference type="ChEBI" id="CHEBI:15378"/>
        <dbReference type="ChEBI" id="CHEBI:29032"/>
        <dbReference type="ChEBI" id="CHEBI:30616"/>
        <dbReference type="ChEBI" id="CHEBI:456216"/>
        <dbReference type="EC" id="2.7.1.33"/>
    </reaction>
</comment>
<evidence type="ECO:0000256" key="6">
    <source>
        <dbReference type="ARBA" id="ARBA00012102"/>
    </source>
</evidence>
<feature type="binding site" evidence="16">
    <location>
        <position position="134"/>
    </location>
    <ligand>
        <name>K(+)</name>
        <dbReference type="ChEBI" id="CHEBI:29103"/>
    </ligand>
</feature>
<dbReference type="UniPathway" id="UPA00241">
    <property type="reaction ID" value="UER00352"/>
</dbReference>
<dbReference type="CDD" id="cd24015">
    <property type="entry name" value="ASKHA_NBD_PanK-III"/>
    <property type="match status" value="1"/>
</dbReference>
<comment type="cofactor">
    <cofactor evidence="2">
        <name>K(+)</name>
        <dbReference type="ChEBI" id="CHEBI:29103"/>
    </cofactor>
</comment>
<sequence length="262" mass="28456">MQYKLILFDIGNTHIKIGIANAKGVIASYALNSDRSESSDSLGLKILQVLQNAECSICELKTALASSVVPDLNFILLSACKRYLKLELLFIPTELAIPMENRYARPEEVGADRLLGAFAARKAFPEYKNIISIDFGTATTFDCIENNAYLGGLICPGIYSSASALTAKAAKLPRISLMIEENEPIIGKSTSTSLNHGFIFGFAAMTEGLCNKIAETMPSKPLIIATGGFATALAKVTNCFDQVYPELLLDGLFFLCKEHRLI</sequence>
<dbReference type="NCBIfam" id="NF009855">
    <property type="entry name" value="PRK13321.1"/>
    <property type="match status" value="1"/>
</dbReference>
<dbReference type="Pfam" id="PF03309">
    <property type="entry name" value="Pan_kinase"/>
    <property type="match status" value="1"/>
</dbReference>
<dbReference type="GO" id="GO:0004594">
    <property type="term" value="F:pantothenate kinase activity"/>
    <property type="evidence" value="ECO:0007669"/>
    <property type="project" value="UniProtKB-UniRule"/>
</dbReference>
<accession>A0A1M7SL69</accession>
<dbReference type="HAMAP" id="MF_01274">
    <property type="entry name" value="Pantothen_kinase_3"/>
    <property type="match status" value="1"/>
</dbReference>
<reference evidence="17 18" key="1">
    <citation type="submission" date="2016-12" db="EMBL/GenBank/DDBJ databases">
        <authorList>
            <person name="Song W.-J."/>
            <person name="Kurnit D.M."/>
        </authorList>
    </citation>
    <scope>NUCLEOTIDE SEQUENCE [LARGE SCALE GENOMIC DNA]</scope>
    <source>
        <strain evidence="17 18">DSM 11393</strain>
    </source>
</reference>
<comment type="pathway">
    <text evidence="4 16">Cofactor biosynthesis; coenzyme A biosynthesis; CoA from (R)-pantothenate: step 1/5.</text>
</comment>
<evidence type="ECO:0000313" key="17">
    <source>
        <dbReference type="EMBL" id="SHN59190.1"/>
    </source>
</evidence>
<evidence type="ECO:0000256" key="12">
    <source>
        <dbReference type="ARBA" id="ARBA00022958"/>
    </source>
</evidence>